<evidence type="ECO:0000313" key="4">
    <source>
        <dbReference type="Proteomes" id="UP000030321"/>
    </source>
</evidence>
<accession>A0A0A1VY83</accession>
<evidence type="ECO:0000313" key="3">
    <source>
        <dbReference type="EMBL" id="GAL94529.1"/>
    </source>
</evidence>
<dbReference type="AlphaFoldDB" id="A0A0A1VY83"/>
<protein>
    <submittedName>
        <fullName evidence="3">Possible bacterial Ig-like domain (Group 1)</fullName>
    </submittedName>
</protein>
<dbReference type="InterPro" id="IPR008979">
    <property type="entry name" value="Galactose-bd-like_sf"/>
</dbReference>
<evidence type="ECO:0000259" key="2">
    <source>
        <dbReference type="Pfam" id="PF00754"/>
    </source>
</evidence>
<dbReference type="Gene3D" id="2.60.120.260">
    <property type="entry name" value="Galactose-binding domain-like"/>
    <property type="match status" value="1"/>
</dbReference>
<keyword evidence="1" id="KW-0732">Signal</keyword>
<dbReference type="EMBL" id="BBPA01000057">
    <property type="protein sequence ID" value="GAL94529.1"/>
    <property type="molecule type" value="Genomic_DNA"/>
</dbReference>
<comment type="caution">
    <text evidence="3">The sequence shown here is derived from an EMBL/GenBank/DDBJ whole genome shotgun (WGS) entry which is preliminary data.</text>
</comment>
<organism evidence="3 4">
    <name type="scientific">Microcystis aeruginosa NIES-44</name>
    <dbReference type="NCBI Taxonomy" id="449439"/>
    <lineage>
        <taxon>Bacteria</taxon>
        <taxon>Bacillati</taxon>
        <taxon>Cyanobacteriota</taxon>
        <taxon>Cyanophyceae</taxon>
        <taxon>Oscillatoriophycideae</taxon>
        <taxon>Chroococcales</taxon>
        <taxon>Microcystaceae</taxon>
        <taxon>Microcystis</taxon>
    </lineage>
</organism>
<dbReference type="InterPro" id="IPR000421">
    <property type="entry name" value="FA58C"/>
</dbReference>
<name>A0A0A1VY83_MICAE</name>
<reference evidence="4" key="1">
    <citation type="journal article" date="2015" name="Genome">
        <title>Whole Genome Sequence of the Non-Microcystin-Producing Microcystis aeruginosa Strain NIES-44.</title>
        <authorList>
            <person name="Okano K."/>
            <person name="Miyata N."/>
            <person name="Ozaki Y."/>
        </authorList>
    </citation>
    <scope>NUCLEOTIDE SEQUENCE [LARGE SCALE GENOMIC DNA]</scope>
    <source>
        <strain evidence="4">NIES-44</strain>
    </source>
</reference>
<dbReference type="SUPFAM" id="SSF49785">
    <property type="entry name" value="Galactose-binding domain-like"/>
    <property type="match status" value="1"/>
</dbReference>
<dbReference type="RefSeq" id="WP_045360615.1">
    <property type="nucleotide sequence ID" value="NZ_BBPA01000057.1"/>
</dbReference>
<sequence length="218" mass="22320">MKVAIAPIVLSTASLGLMLGVAENAQAALIPNITASTNMGSAFSTNIANTVNGAGLPSNTPSLTGSHAAATVTNAWFGTALTGNITFNLNGSYSLAGFSFWNFNGQRTIGIKGVTVQSSTNGTTFTTIAGAPTQFAIAATSFAAVNPETFSFSSPVTASFVRFVVASNWGSINGTGFSEVQFNRTPDQPPQLQSVPESSSLLALLAFGLAGVGLRKRM</sequence>
<feature type="signal peptide" evidence="1">
    <location>
        <begin position="1"/>
        <end position="27"/>
    </location>
</feature>
<proteinExistence type="predicted"/>
<evidence type="ECO:0000256" key="1">
    <source>
        <dbReference type="SAM" id="SignalP"/>
    </source>
</evidence>
<gene>
    <name evidence="3" type="ORF">N44_03109</name>
</gene>
<dbReference type="Proteomes" id="UP000030321">
    <property type="component" value="Unassembled WGS sequence"/>
</dbReference>
<dbReference type="Pfam" id="PF00754">
    <property type="entry name" value="F5_F8_type_C"/>
    <property type="match status" value="1"/>
</dbReference>
<feature type="domain" description="F5/8 type C" evidence="2">
    <location>
        <begin position="73"/>
        <end position="170"/>
    </location>
</feature>
<feature type="chain" id="PRO_5001982033" evidence="1">
    <location>
        <begin position="28"/>
        <end position="218"/>
    </location>
</feature>